<sequence>MELKLKAKRERLEEIRIVQSMMALVASCDRQDGEFKRNDRYKKRKLKDYKWQGKEQNIMGDIYAPSYTLVLKLEKKIVSIFNVIPNNYSYFTLLSDCYNAFKIRSNFMDVISTCGINTKGDGNGNAMENVVGERKNNLYVDLIGDAMENFRGERHQSPPMDLVGDGMEIFGGDNACHASDSDSSGFVKVAAQERKERENKEKENQLWEKHSQFHSRMLLLKEAHRLKPLLMDPNTRKALP</sequence>
<dbReference type="Proteomes" id="UP000467840">
    <property type="component" value="Chromosome 11"/>
</dbReference>
<evidence type="ECO:0000313" key="1">
    <source>
        <dbReference type="EMBL" id="KAF2322703.1"/>
    </source>
</evidence>
<evidence type="ECO:0000313" key="2">
    <source>
        <dbReference type="Proteomes" id="UP000467840"/>
    </source>
</evidence>
<reference evidence="1 2" key="1">
    <citation type="journal article" date="2020" name="Mol. Plant">
        <title>The Chromosome-Based Rubber Tree Genome Provides New Insights into Spurge Genome Evolution and Rubber Biosynthesis.</title>
        <authorList>
            <person name="Liu J."/>
            <person name="Shi C."/>
            <person name="Shi C.C."/>
            <person name="Li W."/>
            <person name="Zhang Q.J."/>
            <person name="Zhang Y."/>
            <person name="Li K."/>
            <person name="Lu H.F."/>
            <person name="Shi C."/>
            <person name="Zhu S.T."/>
            <person name="Xiao Z.Y."/>
            <person name="Nan H."/>
            <person name="Yue Y."/>
            <person name="Zhu X.G."/>
            <person name="Wu Y."/>
            <person name="Hong X.N."/>
            <person name="Fan G.Y."/>
            <person name="Tong Y."/>
            <person name="Zhang D."/>
            <person name="Mao C.L."/>
            <person name="Liu Y.L."/>
            <person name="Hao S.J."/>
            <person name="Liu W.Q."/>
            <person name="Lv M.Q."/>
            <person name="Zhang H.B."/>
            <person name="Liu Y."/>
            <person name="Hu-Tang G.R."/>
            <person name="Wang J.P."/>
            <person name="Wang J.H."/>
            <person name="Sun Y.H."/>
            <person name="Ni S.B."/>
            <person name="Chen W.B."/>
            <person name="Zhang X.C."/>
            <person name="Jiao Y.N."/>
            <person name="Eichler E.E."/>
            <person name="Li G.H."/>
            <person name="Liu X."/>
            <person name="Gao L.Z."/>
        </authorList>
    </citation>
    <scope>NUCLEOTIDE SEQUENCE [LARGE SCALE GENOMIC DNA]</scope>
    <source>
        <strain evidence="2">cv. GT1</strain>
        <tissue evidence="1">Leaf</tissue>
    </source>
</reference>
<accession>A0A6A6NDB6</accession>
<dbReference type="AlphaFoldDB" id="A0A6A6NDB6"/>
<dbReference type="PROSITE" id="PS51257">
    <property type="entry name" value="PROKAR_LIPOPROTEIN"/>
    <property type="match status" value="1"/>
</dbReference>
<proteinExistence type="predicted"/>
<keyword evidence="2" id="KW-1185">Reference proteome</keyword>
<organism evidence="1 2">
    <name type="scientific">Hevea brasiliensis</name>
    <name type="common">Para rubber tree</name>
    <name type="synonym">Siphonia brasiliensis</name>
    <dbReference type="NCBI Taxonomy" id="3981"/>
    <lineage>
        <taxon>Eukaryota</taxon>
        <taxon>Viridiplantae</taxon>
        <taxon>Streptophyta</taxon>
        <taxon>Embryophyta</taxon>
        <taxon>Tracheophyta</taxon>
        <taxon>Spermatophyta</taxon>
        <taxon>Magnoliopsida</taxon>
        <taxon>eudicotyledons</taxon>
        <taxon>Gunneridae</taxon>
        <taxon>Pentapetalae</taxon>
        <taxon>rosids</taxon>
        <taxon>fabids</taxon>
        <taxon>Malpighiales</taxon>
        <taxon>Euphorbiaceae</taxon>
        <taxon>Crotonoideae</taxon>
        <taxon>Micrandreae</taxon>
        <taxon>Hevea</taxon>
    </lineage>
</organism>
<gene>
    <name evidence="1" type="ORF">GH714_029142</name>
</gene>
<dbReference type="EMBL" id="JAAGAX010000002">
    <property type="protein sequence ID" value="KAF2322703.1"/>
    <property type="molecule type" value="Genomic_DNA"/>
</dbReference>
<protein>
    <submittedName>
        <fullName evidence="1">Uncharacterized protein</fullName>
    </submittedName>
</protein>
<name>A0A6A6NDB6_HEVBR</name>
<comment type="caution">
    <text evidence="1">The sequence shown here is derived from an EMBL/GenBank/DDBJ whole genome shotgun (WGS) entry which is preliminary data.</text>
</comment>